<feature type="region of interest" description="Disordered" evidence="1">
    <location>
        <begin position="73"/>
        <end position="93"/>
    </location>
</feature>
<dbReference type="GO" id="GO:0003676">
    <property type="term" value="F:nucleic acid binding"/>
    <property type="evidence" value="ECO:0007669"/>
    <property type="project" value="InterPro"/>
</dbReference>
<reference evidence="3" key="2">
    <citation type="submission" date="2020-11" db="EMBL/GenBank/DDBJ databases">
        <authorList>
            <person name="McCartney M.A."/>
            <person name="Auch B."/>
            <person name="Kono T."/>
            <person name="Mallez S."/>
            <person name="Becker A."/>
            <person name="Gohl D.M."/>
            <person name="Silverstein K.A.T."/>
            <person name="Koren S."/>
            <person name="Bechman K.B."/>
            <person name="Herman A."/>
            <person name="Abrahante J.E."/>
            <person name="Garbe J."/>
        </authorList>
    </citation>
    <scope>NUCLEOTIDE SEQUENCE</scope>
    <source>
        <strain evidence="3">Duluth1</strain>
        <tissue evidence="3">Whole animal</tissue>
    </source>
</reference>
<reference evidence="3" key="1">
    <citation type="journal article" date="2019" name="bioRxiv">
        <title>The Genome of the Zebra Mussel, Dreissena polymorpha: A Resource for Invasive Species Research.</title>
        <authorList>
            <person name="McCartney M.A."/>
            <person name="Auch B."/>
            <person name="Kono T."/>
            <person name="Mallez S."/>
            <person name="Zhang Y."/>
            <person name="Obille A."/>
            <person name="Becker A."/>
            <person name="Abrahante J.E."/>
            <person name="Garbe J."/>
            <person name="Badalamenti J.P."/>
            <person name="Herman A."/>
            <person name="Mangelson H."/>
            <person name="Liachko I."/>
            <person name="Sullivan S."/>
            <person name="Sone E.D."/>
            <person name="Koren S."/>
            <person name="Silverstein K.A.T."/>
            <person name="Beckman K.B."/>
            <person name="Gohl D.M."/>
        </authorList>
    </citation>
    <scope>NUCLEOTIDE SEQUENCE</scope>
    <source>
        <strain evidence="3">Duluth1</strain>
        <tissue evidence="3">Whole animal</tissue>
    </source>
</reference>
<proteinExistence type="predicted"/>
<evidence type="ECO:0000313" key="3">
    <source>
        <dbReference type="EMBL" id="KAH3718643.1"/>
    </source>
</evidence>
<dbReference type="InterPro" id="IPR001584">
    <property type="entry name" value="Integrase_cat-core"/>
</dbReference>
<dbReference type="Pfam" id="PF24764">
    <property type="entry name" value="rva_4"/>
    <property type="match status" value="1"/>
</dbReference>
<dbReference type="InterPro" id="IPR058913">
    <property type="entry name" value="Integrase_dom_put"/>
</dbReference>
<evidence type="ECO:0000313" key="4">
    <source>
        <dbReference type="Proteomes" id="UP000828390"/>
    </source>
</evidence>
<feature type="domain" description="Integrase catalytic" evidence="2">
    <location>
        <begin position="212"/>
        <end position="393"/>
    </location>
</feature>
<dbReference type="PANTHER" id="PTHR46791">
    <property type="entry name" value="EXPRESSED PROTEIN"/>
    <property type="match status" value="1"/>
</dbReference>
<gene>
    <name evidence="3" type="ORF">DPMN_061449</name>
</gene>
<dbReference type="PANTHER" id="PTHR46791:SF5">
    <property type="entry name" value="CLR5 DOMAIN-CONTAINING PROTEIN-RELATED"/>
    <property type="match status" value="1"/>
</dbReference>
<keyword evidence="4" id="KW-1185">Reference proteome</keyword>
<protein>
    <recommendedName>
        <fullName evidence="2">Integrase catalytic domain-containing protein</fullName>
    </recommendedName>
</protein>
<dbReference type="PROSITE" id="PS50994">
    <property type="entry name" value="INTEGRASE"/>
    <property type="match status" value="1"/>
</dbReference>
<sequence>MNLEEFLRNSQRVMRDVTRSLSTSPSVDTLNSSSIRLDALCRNINRMSAQFPECSSLLNDVIEIQDIIGSMKREQQEQNVTMRPSYDGSQRMGRPRFHIPKEQLELLLELRFTDADIANMIGVSISVIKRRLREYGLGRQNQYTTISNEDLDTHVLRLTHGNPLLGQRNVQGLLSSEGLVVQRSRVAESLTRVDGAAVAMRWSRTIQRRSYSVPGPNALWHIDGNHKFIRWGMVIHGGIDGFSRLVVFLRMSTNNRAETVMDCFTEATANYGIPSRVRCDHGGENKDVALFMNSHHGESRGSCITGKSVHNQRIERFWRDLYTGCSFRFKDLFHKLEEEGVLDLNSGVHLWSLHYIFLPRINRSLDQFVQGWNNHRLSSERGKTPNQLFVQGVIQNRGSNQTGVSEILHEPDMTEYYGVDWDGPVPQEDGEVEVSGLPCPVSNERLLQLKRTIDPLGHSEDGFGVDLYRRTVDFCNEIVE</sequence>
<comment type="caution">
    <text evidence="3">The sequence shown here is derived from an EMBL/GenBank/DDBJ whole genome shotgun (WGS) entry which is preliminary data.</text>
</comment>
<dbReference type="SUPFAM" id="SSF53098">
    <property type="entry name" value="Ribonuclease H-like"/>
    <property type="match status" value="1"/>
</dbReference>
<dbReference type="Proteomes" id="UP000828390">
    <property type="component" value="Unassembled WGS sequence"/>
</dbReference>
<evidence type="ECO:0000256" key="1">
    <source>
        <dbReference type="SAM" id="MobiDB-lite"/>
    </source>
</evidence>
<dbReference type="InterPro" id="IPR036397">
    <property type="entry name" value="RNaseH_sf"/>
</dbReference>
<name>A0A9D4C714_DREPO</name>
<dbReference type="Gene3D" id="3.30.420.10">
    <property type="entry name" value="Ribonuclease H-like superfamily/Ribonuclease H"/>
    <property type="match status" value="1"/>
</dbReference>
<dbReference type="EMBL" id="JAIWYP010000013">
    <property type="protein sequence ID" value="KAH3718643.1"/>
    <property type="molecule type" value="Genomic_DNA"/>
</dbReference>
<organism evidence="3 4">
    <name type="scientific">Dreissena polymorpha</name>
    <name type="common">Zebra mussel</name>
    <name type="synonym">Mytilus polymorpha</name>
    <dbReference type="NCBI Taxonomy" id="45954"/>
    <lineage>
        <taxon>Eukaryota</taxon>
        <taxon>Metazoa</taxon>
        <taxon>Spiralia</taxon>
        <taxon>Lophotrochozoa</taxon>
        <taxon>Mollusca</taxon>
        <taxon>Bivalvia</taxon>
        <taxon>Autobranchia</taxon>
        <taxon>Heteroconchia</taxon>
        <taxon>Euheterodonta</taxon>
        <taxon>Imparidentia</taxon>
        <taxon>Neoheterodontei</taxon>
        <taxon>Myida</taxon>
        <taxon>Dreissenoidea</taxon>
        <taxon>Dreissenidae</taxon>
        <taxon>Dreissena</taxon>
    </lineage>
</organism>
<accession>A0A9D4C714</accession>
<dbReference type="AlphaFoldDB" id="A0A9D4C714"/>
<dbReference type="GO" id="GO:0015074">
    <property type="term" value="P:DNA integration"/>
    <property type="evidence" value="ECO:0007669"/>
    <property type="project" value="InterPro"/>
</dbReference>
<evidence type="ECO:0000259" key="2">
    <source>
        <dbReference type="PROSITE" id="PS50994"/>
    </source>
</evidence>
<dbReference type="InterPro" id="IPR012337">
    <property type="entry name" value="RNaseH-like_sf"/>
</dbReference>